<evidence type="ECO:0000313" key="3">
    <source>
        <dbReference type="Proteomes" id="UP000319143"/>
    </source>
</evidence>
<dbReference type="Proteomes" id="UP000319143">
    <property type="component" value="Unassembled WGS sequence"/>
</dbReference>
<feature type="compositionally biased region" description="Basic and acidic residues" evidence="1">
    <location>
        <begin position="232"/>
        <end position="251"/>
    </location>
</feature>
<sequence length="603" mass="64640">MGLGKTARLLSVVAVIATVFSHATKPAFGNDGSMATEPYVVFIAQEHTYTRCGPADEYYRTDPLRYGQELEVYVETADGWLGVRPPENSFCWVPADAVEIASDGESAVVTEDRTVAWIGTHLGRARSFRWQVQLAQGEPLTVIGRSEREGADGPRLWYRIVPPSGEFRWVHNTQVAESAEELVARVRRSQSAPSPRDTQTEFLPAGATTARDGFDGRDPSRASVADVATNDVGHDDGSRPPRQESSRRTERNSTLSPVSFDEPPQLQDPRRGAPSRYEGPDAPIGSGVSQTWRDKVSGQGANLAANLQNSAMAAVEFMGRPRLSDIDTTDRGGPTAPSQSMTAAEENWVVGSSRDRSPALSSASVVQVSAEQPITQPIRPPASLQTNAPIANYLPQTTRYVSADAVAKVHDGVQGADAEQLSLMFSRLMAASASAAEVAPIAEATRRVATTSADPLIAGRAKLLAERVEQYQRIAERRDGHTVVQNGGSLPIPTSPVSMNPTAAAAIAQPTLGQTPSLGTLPSPSGATESGFLVQVYSSRKDSPPFAITDNRGRTVAYATPAPGVNLRMHLNSEIQIHGTQTYLRGVNTPHILVSEAIRTPPR</sequence>
<gene>
    <name evidence="2" type="ORF">Poly41_52290</name>
</gene>
<dbReference type="OrthoDB" id="288013at2"/>
<feature type="region of interest" description="Disordered" evidence="1">
    <location>
        <begin position="325"/>
        <end position="356"/>
    </location>
</feature>
<reference evidence="2 3" key="1">
    <citation type="submission" date="2019-02" db="EMBL/GenBank/DDBJ databases">
        <title>Deep-cultivation of Planctomycetes and their phenomic and genomic characterization uncovers novel biology.</title>
        <authorList>
            <person name="Wiegand S."/>
            <person name="Jogler M."/>
            <person name="Boedeker C."/>
            <person name="Pinto D."/>
            <person name="Vollmers J."/>
            <person name="Rivas-Marin E."/>
            <person name="Kohn T."/>
            <person name="Peeters S.H."/>
            <person name="Heuer A."/>
            <person name="Rast P."/>
            <person name="Oberbeckmann S."/>
            <person name="Bunk B."/>
            <person name="Jeske O."/>
            <person name="Meyerdierks A."/>
            <person name="Storesund J.E."/>
            <person name="Kallscheuer N."/>
            <person name="Luecker S."/>
            <person name="Lage O.M."/>
            <person name="Pohl T."/>
            <person name="Merkel B.J."/>
            <person name="Hornburger P."/>
            <person name="Mueller R.-W."/>
            <person name="Bruemmer F."/>
            <person name="Labrenz M."/>
            <person name="Spormann A.M."/>
            <person name="Op Den Camp H."/>
            <person name="Overmann J."/>
            <person name="Amann R."/>
            <person name="Jetten M.S.M."/>
            <person name="Mascher T."/>
            <person name="Medema M.H."/>
            <person name="Devos D.P."/>
            <person name="Kaster A.-K."/>
            <person name="Ovreas L."/>
            <person name="Rohde M."/>
            <person name="Galperin M.Y."/>
            <person name="Jogler C."/>
        </authorList>
    </citation>
    <scope>NUCLEOTIDE SEQUENCE [LARGE SCALE GENOMIC DNA]</scope>
    <source>
        <strain evidence="2 3">Poly41</strain>
    </source>
</reference>
<dbReference type="AlphaFoldDB" id="A0A5C6D7E5"/>
<name>A0A5C6D7E5_9BACT</name>
<organism evidence="2 3">
    <name type="scientific">Novipirellula artificiosorum</name>
    <dbReference type="NCBI Taxonomy" id="2528016"/>
    <lineage>
        <taxon>Bacteria</taxon>
        <taxon>Pseudomonadati</taxon>
        <taxon>Planctomycetota</taxon>
        <taxon>Planctomycetia</taxon>
        <taxon>Pirellulales</taxon>
        <taxon>Pirellulaceae</taxon>
        <taxon>Novipirellula</taxon>
    </lineage>
</organism>
<comment type="caution">
    <text evidence="2">The sequence shown here is derived from an EMBL/GenBank/DDBJ whole genome shotgun (WGS) entry which is preliminary data.</text>
</comment>
<proteinExistence type="predicted"/>
<accession>A0A5C6D7E5</accession>
<protein>
    <submittedName>
        <fullName evidence="2">Uncharacterized protein</fullName>
    </submittedName>
</protein>
<evidence type="ECO:0000256" key="1">
    <source>
        <dbReference type="SAM" id="MobiDB-lite"/>
    </source>
</evidence>
<keyword evidence="3" id="KW-1185">Reference proteome</keyword>
<dbReference type="RefSeq" id="WP_146529946.1">
    <property type="nucleotide sequence ID" value="NZ_SJPV01000011.1"/>
</dbReference>
<feature type="compositionally biased region" description="Polar residues" evidence="1">
    <location>
        <begin position="189"/>
        <end position="201"/>
    </location>
</feature>
<dbReference type="EMBL" id="SJPV01000011">
    <property type="protein sequence ID" value="TWU32852.1"/>
    <property type="molecule type" value="Genomic_DNA"/>
</dbReference>
<evidence type="ECO:0000313" key="2">
    <source>
        <dbReference type="EMBL" id="TWU32852.1"/>
    </source>
</evidence>
<feature type="region of interest" description="Disordered" evidence="1">
    <location>
        <begin position="186"/>
        <end position="292"/>
    </location>
</feature>